<dbReference type="Pfam" id="PF02953">
    <property type="entry name" value="zf-Tim10_DDP"/>
    <property type="match status" value="1"/>
</dbReference>
<dbReference type="AlphaFoldDB" id="A0A9W7GL13"/>
<feature type="domain" description="Tim10-like" evidence="2">
    <location>
        <begin position="19"/>
        <end position="80"/>
    </location>
</feature>
<keyword evidence="1" id="KW-0999">Mitochondrion inner membrane</keyword>
<evidence type="ECO:0000259" key="2">
    <source>
        <dbReference type="Pfam" id="PF02953"/>
    </source>
</evidence>
<comment type="subcellular location">
    <subcellularLocation>
        <location evidence="1">Mitochondrion inner membrane</location>
        <topology evidence="1">Peripheral membrane protein</topology>
        <orientation evidence="1">Intermembrane side</orientation>
    </subcellularLocation>
</comment>
<proteinExistence type="inferred from homology"/>
<dbReference type="Gene3D" id="1.10.287.810">
    <property type="entry name" value="Mitochondrial import inner membrane translocase subunit tim13 like domains"/>
    <property type="match status" value="1"/>
</dbReference>
<gene>
    <name evidence="3" type="ORF">TrCOL_g5441</name>
</gene>
<evidence type="ECO:0000256" key="1">
    <source>
        <dbReference type="RuleBase" id="RU367043"/>
    </source>
</evidence>
<keyword evidence="1" id="KW-0811">Translocation</keyword>
<sequence length="85" mass="9781">MDPQALANLSPQQQQMLMQRMQQEVEQARLQEFVQNVTEKCHKKCAGTSGSQLDKREQGCYSMCMDRYADTVKVVTQALQARNDR</sequence>
<keyword evidence="1" id="KW-0653">Protein transport</keyword>
<protein>
    <recommendedName>
        <fullName evidence="1">Mitochondrial import inner membrane translocase subunit</fullName>
    </recommendedName>
</protein>
<keyword evidence="4" id="KW-1185">Reference proteome</keyword>
<dbReference type="InterPro" id="IPR004217">
    <property type="entry name" value="Tim10-like"/>
</dbReference>
<comment type="subunit">
    <text evidence="1">Heterohexamer.</text>
</comment>
<reference evidence="4" key="1">
    <citation type="journal article" date="2023" name="Commun. Biol.">
        <title>Genome analysis of Parmales, the sister group of diatoms, reveals the evolutionary specialization of diatoms from phago-mixotrophs to photoautotrophs.</title>
        <authorList>
            <person name="Ban H."/>
            <person name="Sato S."/>
            <person name="Yoshikawa S."/>
            <person name="Yamada K."/>
            <person name="Nakamura Y."/>
            <person name="Ichinomiya M."/>
            <person name="Sato N."/>
            <person name="Blanc-Mathieu R."/>
            <person name="Endo H."/>
            <person name="Kuwata A."/>
            <person name="Ogata H."/>
        </authorList>
    </citation>
    <scope>NUCLEOTIDE SEQUENCE [LARGE SCALE GENOMIC DNA]</scope>
</reference>
<dbReference type="GO" id="GO:0005743">
    <property type="term" value="C:mitochondrial inner membrane"/>
    <property type="evidence" value="ECO:0007669"/>
    <property type="project" value="UniProtKB-SubCell"/>
</dbReference>
<dbReference type="EMBL" id="BRYA01000353">
    <property type="protein sequence ID" value="GMI47662.1"/>
    <property type="molecule type" value="Genomic_DNA"/>
</dbReference>
<comment type="caution">
    <text evidence="3">The sequence shown here is derived from an EMBL/GenBank/DDBJ whole genome shotgun (WGS) entry which is preliminary data.</text>
</comment>
<evidence type="ECO:0000313" key="3">
    <source>
        <dbReference type="EMBL" id="GMI47662.1"/>
    </source>
</evidence>
<keyword evidence="1" id="KW-0813">Transport</keyword>
<dbReference type="Proteomes" id="UP001165065">
    <property type="component" value="Unassembled WGS sequence"/>
</dbReference>
<name>A0A9W7GL13_9STRA</name>
<evidence type="ECO:0000313" key="4">
    <source>
        <dbReference type="Proteomes" id="UP001165065"/>
    </source>
</evidence>
<keyword evidence="1" id="KW-0143">Chaperone</keyword>
<dbReference type="SUPFAM" id="SSF144122">
    <property type="entry name" value="Tim10-like"/>
    <property type="match status" value="1"/>
</dbReference>
<keyword evidence="1" id="KW-0496">Mitochondrion</keyword>
<dbReference type="InterPro" id="IPR035427">
    <property type="entry name" value="Tim10-like_dom_sf"/>
</dbReference>
<keyword evidence="1" id="KW-1015">Disulfide bond</keyword>
<keyword evidence="1" id="KW-0472">Membrane</keyword>
<comment type="domain">
    <text evidence="1">The twin CX3C motif contains 4 conserved Cys residues that form 2 disulfide bonds in the mitochondrial intermembrane space.</text>
</comment>
<dbReference type="OrthoDB" id="7813104at2759"/>
<accession>A0A9W7GL13</accession>
<dbReference type="GO" id="GO:0015031">
    <property type="term" value="P:protein transport"/>
    <property type="evidence" value="ECO:0007669"/>
    <property type="project" value="UniProtKB-KW"/>
</dbReference>
<comment type="similarity">
    <text evidence="1">Belongs to the small Tim family.</text>
</comment>
<comment type="function">
    <text evidence="1">Mitochondrial intermembrane chaperone that participates in the import and insertion of some multi-pass transmembrane proteins into the mitochondrial inner membrane. Also required for the transfer of beta-barrel precursors from the TOM complex to the sorting and assembly machinery (SAM complex) of the outer membrane. Acts as a chaperone-like protein that protects the hydrophobic precursors from aggregation and guide them through the mitochondrial intermembrane space.</text>
</comment>
<organism evidence="3 4">
    <name type="scientific">Triparma columacea</name>
    <dbReference type="NCBI Taxonomy" id="722753"/>
    <lineage>
        <taxon>Eukaryota</taxon>
        <taxon>Sar</taxon>
        <taxon>Stramenopiles</taxon>
        <taxon>Ochrophyta</taxon>
        <taxon>Bolidophyceae</taxon>
        <taxon>Parmales</taxon>
        <taxon>Triparmaceae</taxon>
        <taxon>Triparma</taxon>
    </lineage>
</organism>